<dbReference type="HOGENOM" id="CLU_019704_1_2_1"/>
<organism evidence="10 11">
    <name type="scientific">Cyanidioschyzon merolae (strain NIES-3377 / 10D)</name>
    <name type="common">Unicellular red alga</name>
    <dbReference type="NCBI Taxonomy" id="280699"/>
    <lineage>
        <taxon>Eukaryota</taxon>
        <taxon>Rhodophyta</taxon>
        <taxon>Bangiophyceae</taxon>
        <taxon>Cyanidiales</taxon>
        <taxon>Cyanidiaceae</taxon>
        <taxon>Cyanidioschyzon</taxon>
    </lineage>
</organism>
<comment type="similarity">
    <text evidence="3">Belongs to the HMBS family.</text>
</comment>
<evidence type="ECO:0000256" key="1">
    <source>
        <dbReference type="ARBA" id="ARBA00001916"/>
    </source>
</evidence>
<evidence type="ECO:0000256" key="6">
    <source>
        <dbReference type="ARBA" id="ARBA00023244"/>
    </source>
</evidence>
<dbReference type="KEGG" id="cme:CYME_CME132C"/>
<dbReference type="UniPathway" id="UPA00251">
    <property type="reaction ID" value="UER00319"/>
</dbReference>
<dbReference type="AlphaFoldDB" id="M1V705"/>
<dbReference type="GO" id="GO:0006782">
    <property type="term" value="P:protoporphyrinogen IX biosynthetic process"/>
    <property type="evidence" value="ECO:0007669"/>
    <property type="project" value="UniProtKB-UniPathway"/>
</dbReference>
<evidence type="ECO:0000259" key="9">
    <source>
        <dbReference type="Pfam" id="PF03900"/>
    </source>
</evidence>
<dbReference type="InterPro" id="IPR022417">
    <property type="entry name" value="Porphobilin_deaminase_N"/>
</dbReference>
<dbReference type="PRINTS" id="PR00151">
    <property type="entry name" value="PORPHBDMNASE"/>
</dbReference>
<dbReference type="InterPro" id="IPR022419">
    <property type="entry name" value="Porphobilin_deaminase_cofac_BS"/>
</dbReference>
<dbReference type="SUPFAM" id="SSF54782">
    <property type="entry name" value="Porphobilinogen deaminase (hydroxymethylbilane synthase), C-terminal domain"/>
    <property type="match status" value="1"/>
</dbReference>
<comment type="cofactor">
    <cofactor evidence="1">
        <name>dipyrromethane</name>
        <dbReference type="ChEBI" id="CHEBI:60342"/>
    </cofactor>
</comment>
<proteinExistence type="inferred from homology"/>
<gene>
    <name evidence="10" type="ORF">CYME_CME132C</name>
</gene>
<dbReference type="STRING" id="280699.M1V705"/>
<dbReference type="GeneID" id="16992892"/>
<feature type="domain" description="Porphobilinogen deaminase N-terminal" evidence="8">
    <location>
        <begin position="86"/>
        <end position="297"/>
    </location>
</feature>
<dbReference type="InterPro" id="IPR022418">
    <property type="entry name" value="Porphobilinogen_deaminase_C"/>
</dbReference>
<sequence>MLWGFVSVTAAVATGTQQRTRARVGCSPRALLLTAPTRHRLCKGTGPASKARTAECITSGPRTWRATVAQCPVDASTRRRENPAIVVIGTRGSPLALAQAHETKRLLEEAHPFLRDREGAIHIEIIHTTGDIVLDRALSEIGGKGLFTREIDEAQLRGDIDIAVHSMKDVPTFLPPDIELTSILRREDTRDAFVSFKAKSLDELPPGSVVGSSSLRRQSQILARYPHLKVINFRGNVQTRLRKLEECVVDATLLALAGLRRLQMEHVATAVLGMEDMLPAVAQGAIGITTRRGDDRTAALLGPLSCPRTKLCVEAERAFLANLDGSCRTPIAGQAWFDTDSSERIHFRGLVATPDGRDLFETTRQCTPANVIDECAAAGTELRDRVGPDFYASLVNYVQERDRAEPGRQTKSKRSTS</sequence>
<dbReference type="PANTHER" id="PTHR11557">
    <property type="entry name" value="PORPHOBILINOGEN DEAMINASE"/>
    <property type="match status" value="1"/>
</dbReference>
<evidence type="ECO:0000313" key="11">
    <source>
        <dbReference type="Proteomes" id="UP000007014"/>
    </source>
</evidence>
<dbReference type="eggNOG" id="KOG2892">
    <property type="taxonomic scope" value="Eukaryota"/>
</dbReference>
<evidence type="ECO:0000256" key="7">
    <source>
        <dbReference type="ARBA" id="ARBA00033064"/>
    </source>
</evidence>
<accession>M1V705</accession>
<dbReference type="PROSITE" id="PS00533">
    <property type="entry name" value="PORPHOBILINOGEN_DEAM"/>
    <property type="match status" value="1"/>
</dbReference>
<dbReference type="GO" id="GO:0005737">
    <property type="term" value="C:cytoplasm"/>
    <property type="evidence" value="ECO:0007669"/>
    <property type="project" value="TreeGrafter"/>
</dbReference>
<reference evidence="10 11" key="1">
    <citation type="journal article" date="2004" name="Nature">
        <title>Genome sequence of the ultrasmall unicellular red alga Cyanidioschyzon merolae 10D.</title>
        <authorList>
            <person name="Matsuzaki M."/>
            <person name="Misumi O."/>
            <person name="Shin-i T."/>
            <person name="Maruyama S."/>
            <person name="Takahara M."/>
            <person name="Miyagishima S."/>
            <person name="Mori T."/>
            <person name="Nishida K."/>
            <person name="Yagisawa F."/>
            <person name="Nishida K."/>
            <person name="Yoshida Y."/>
            <person name="Nishimura Y."/>
            <person name="Nakao S."/>
            <person name="Kobayashi T."/>
            <person name="Momoyama Y."/>
            <person name="Higashiyama T."/>
            <person name="Minoda A."/>
            <person name="Sano M."/>
            <person name="Nomoto H."/>
            <person name="Oishi K."/>
            <person name="Hayashi H."/>
            <person name="Ohta F."/>
            <person name="Nishizaka S."/>
            <person name="Haga S."/>
            <person name="Miura S."/>
            <person name="Morishita T."/>
            <person name="Kabeya Y."/>
            <person name="Terasawa K."/>
            <person name="Suzuki Y."/>
            <person name="Ishii Y."/>
            <person name="Asakawa S."/>
            <person name="Takano H."/>
            <person name="Ohta N."/>
            <person name="Kuroiwa H."/>
            <person name="Tanaka K."/>
            <person name="Shimizu N."/>
            <person name="Sugano S."/>
            <person name="Sato N."/>
            <person name="Nozaki H."/>
            <person name="Ogasawara N."/>
            <person name="Kohara Y."/>
            <person name="Kuroiwa T."/>
        </authorList>
    </citation>
    <scope>NUCLEOTIDE SEQUENCE [LARGE SCALE GENOMIC DNA]</scope>
    <source>
        <strain evidence="10 11">10D</strain>
    </source>
</reference>
<dbReference type="Gene3D" id="3.30.160.40">
    <property type="entry name" value="Porphobilinogen deaminase, C-terminal domain"/>
    <property type="match status" value="1"/>
</dbReference>
<evidence type="ECO:0000259" key="8">
    <source>
        <dbReference type="Pfam" id="PF01379"/>
    </source>
</evidence>
<dbReference type="OrthoDB" id="564646at2759"/>
<dbReference type="Pfam" id="PF03900">
    <property type="entry name" value="Porphobil_deamC"/>
    <property type="match status" value="1"/>
</dbReference>
<evidence type="ECO:0000256" key="3">
    <source>
        <dbReference type="ARBA" id="ARBA00005638"/>
    </source>
</evidence>
<dbReference type="RefSeq" id="XP_005535635.1">
    <property type="nucleotide sequence ID" value="XM_005535578.1"/>
</dbReference>
<dbReference type="SUPFAM" id="SSF53850">
    <property type="entry name" value="Periplasmic binding protein-like II"/>
    <property type="match status" value="1"/>
</dbReference>
<protein>
    <recommendedName>
        <fullName evidence="4">hydroxymethylbilane synthase</fullName>
        <ecNumber evidence="4">2.5.1.61</ecNumber>
    </recommendedName>
    <alternativeName>
        <fullName evidence="7">Hydroxymethylbilane synthase</fullName>
    </alternativeName>
</protein>
<keyword evidence="5" id="KW-0808">Transferase</keyword>
<dbReference type="OMA" id="NAHEWAG"/>
<dbReference type="EC" id="2.5.1.61" evidence="4"/>
<evidence type="ECO:0000256" key="4">
    <source>
        <dbReference type="ARBA" id="ARBA00012655"/>
    </source>
</evidence>
<dbReference type="Pfam" id="PF01379">
    <property type="entry name" value="Porphobil_deam"/>
    <property type="match status" value="1"/>
</dbReference>
<dbReference type="Gene3D" id="3.40.190.10">
    <property type="entry name" value="Periplasmic binding protein-like II"/>
    <property type="match status" value="2"/>
</dbReference>
<name>M1V705_CYAM1</name>
<evidence type="ECO:0000313" key="10">
    <source>
        <dbReference type="EMBL" id="BAM79349.1"/>
    </source>
</evidence>
<dbReference type="PANTHER" id="PTHR11557:SF0">
    <property type="entry name" value="PORPHOBILINOGEN DEAMINASE"/>
    <property type="match status" value="1"/>
</dbReference>
<feature type="domain" description="Porphobilinogen deaminase C-terminal" evidence="9">
    <location>
        <begin position="311"/>
        <end position="383"/>
    </location>
</feature>
<dbReference type="NCBIfam" id="TIGR00212">
    <property type="entry name" value="hemC"/>
    <property type="match status" value="1"/>
</dbReference>
<keyword evidence="11" id="KW-1185">Reference proteome</keyword>
<dbReference type="InterPro" id="IPR000860">
    <property type="entry name" value="HemC"/>
</dbReference>
<dbReference type="HAMAP" id="MF_00260">
    <property type="entry name" value="Porphobil_deam"/>
    <property type="match status" value="1"/>
</dbReference>
<reference evidence="10 11" key="2">
    <citation type="journal article" date="2007" name="BMC Biol.">
        <title>A 100%-complete sequence reveals unusually simple genomic features in the hot-spring red alga Cyanidioschyzon merolae.</title>
        <authorList>
            <person name="Nozaki H."/>
            <person name="Takano H."/>
            <person name="Misumi O."/>
            <person name="Terasawa K."/>
            <person name="Matsuzaki M."/>
            <person name="Maruyama S."/>
            <person name="Nishida K."/>
            <person name="Yagisawa F."/>
            <person name="Yoshida Y."/>
            <person name="Fujiwara T."/>
            <person name="Takio S."/>
            <person name="Tamura K."/>
            <person name="Chung S.J."/>
            <person name="Nakamura S."/>
            <person name="Kuroiwa H."/>
            <person name="Tanaka K."/>
            <person name="Sato N."/>
            <person name="Kuroiwa T."/>
        </authorList>
    </citation>
    <scope>NUCLEOTIDE SEQUENCE [LARGE SCALE GENOMIC DNA]</scope>
    <source>
        <strain evidence="10 11">10D</strain>
    </source>
</reference>
<dbReference type="Proteomes" id="UP000007014">
    <property type="component" value="Chromosome 5"/>
</dbReference>
<dbReference type="Gramene" id="CME132CT">
    <property type="protein sequence ID" value="CME132CT"/>
    <property type="gene ID" value="CME132C"/>
</dbReference>
<comment type="pathway">
    <text evidence="2">Porphyrin-containing compound metabolism; protoporphyrin-IX biosynthesis; coproporphyrinogen-III from 5-aminolevulinate: step 2/4.</text>
</comment>
<dbReference type="GO" id="GO:0004418">
    <property type="term" value="F:hydroxymethylbilane synthase activity"/>
    <property type="evidence" value="ECO:0007669"/>
    <property type="project" value="UniProtKB-EC"/>
</dbReference>
<dbReference type="EMBL" id="AP006487">
    <property type="protein sequence ID" value="BAM79349.1"/>
    <property type="molecule type" value="Genomic_DNA"/>
</dbReference>
<evidence type="ECO:0000256" key="5">
    <source>
        <dbReference type="ARBA" id="ARBA00022679"/>
    </source>
</evidence>
<dbReference type="FunFam" id="3.40.190.10:FF:000101">
    <property type="entry name" value="Porphobilinogen deaminase, chloroplastic"/>
    <property type="match status" value="1"/>
</dbReference>
<dbReference type="InterPro" id="IPR036803">
    <property type="entry name" value="Porphobilinogen_deaminase_C_sf"/>
</dbReference>
<keyword evidence="6" id="KW-0627">Porphyrin biosynthesis</keyword>
<evidence type="ECO:0000256" key="2">
    <source>
        <dbReference type="ARBA" id="ARBA00004735"/>
    </source>
</evidence>